<dbReference type="PROSITE" id="PS50822">
    <property type="entry name" value="PIWI"/>
    <property type="match status" value="1"/>
</dbReference>
<protein>
    <recommendedName>
        <fullName evidence="6">Argonaute</fullName>
    </recommendedName>
</protein>
<reference evidence="5" key="2">
    <citation type="submission" date="2013-12" db="EMBL/GenBank/DDBJ databases">
        <title>Evolution of pathogenesis and genome organization in the Tremellales.</title>
        <authorList>
            <person name="Cuomo C."/>
            <person name="Litvintseva A."/>
            <person name="Heitman J."/>
            <person name="Chen Y."/>
            <person name="Sun S."/>
            <person name="Springer D."/>
            <person name="Dromer F."/>
            <person name="Young S."/>
            <person name="Zeng Q."/>
            <person name="Chapman S."/>
            <person name="Gujja S."/>
            <person name="Saif S."/>
            <person name="Birren B."/>
        </authorList>
    </citation>
    <scope>NUCLEOTIDE SEQUENCE [LARGE SCALE GENOMIC DNA]</scope>
    <source>
        <strain evidence="5">BCC8398</strain>
    </source>
</reference>
<dbReference type="InterPro" id="IPR003100">
    <property type="entry name" value="PAZ_dom"/>
</dbReference>
<feature type="domain" description="Piwi" evidence="3">
    <location>
        <begin position="725"/>
        <end position="1007"/>
    </location>
</feature>
<dbReference type="Gene3D" id="2.170.260.10">
    <property type="entry name" value="paz domain"/>
    <property type="match status" value="1"/>
</dbReference>
<accession>A0A1B9GQS5</accession>
<dbReference type="OrthoDB" id="10252740at2759"/>
<gene>
    <name evidence="4" type="ORF">I316_05089</name>
</gene>
<dbReference type="CDD" id="cd02846">
    <property type="entry name" value="PAZ_argonaute_like"/>
    <property type="match status" value="1"/>
</dbReference>
<dbReference type="Pfam" id="PF16487">
    <property type="entry name" value="ArgoMid"/>
    <property type="match status" value="1"/>
</dbReference>
<dbReference type="SUPFAM" id="SSF53098">
    <property type="entry name" value="Ribonuclease H-like"/>
    <property type="match status" value="1"/>
</dbReference>
<organism evidence="4 5">
    <name type="scientific">Kwoniella heveanensis BCC8398</name>
    <dbReference type="NCBI Taxonomy" id="1296120"/>
    <lineage>
        <taxon>Eukaryota</taxon>
        <taxon>Fungi</taxon>
        <taxon>Dikarya</taxon>
        <taxon>Basidiomycota</taxon>
        <taxon>Agaricomycotina</taxon>
        <taxon>Tremellomycetes</taxon>
        <taxon>Tremellales</taxon>
        <taxon>Cryptococcaceae</taxon>
        <taxon>Kwoniella</taxon>
    </lineage>
</organism>
<reference evidence="4 5" key="1">
    <citation type="submission" date="2013-07" db="EMBL/GenBank/DDBJ databases">
        <title>The Genome Sequence of Cryptococcus heveanensis BCC8398.</title>
        <authorList>
            <consortium name="The Broad Institute Genome Sequencing Platform"/>
            <person name="Cuomo C."/>
            <person name="Litvintseva A."/>
            <person name="Chen Y."/>
            <person name="Heitman J."/>
            <person name="Sun S."/>
            <person name="Springer D."/>
            <person name="Dromer F."/>
            <person name="Young S.K."/>
            <person name="Zeng Q."/>
            <person name="Gargeya S."/>
            <person name="Fitzgerald M."/>
            <person name="Abouelleil A."/>
            <person name="Alvarado L."/>
            <person name="Berlin A.M."/>
            <person name="Chapman S.B."/>
            <person name="Dewar J."/>
            <person name="Goldberg J."/>
            <person name="Griggs A."/>
            <person name="Gujja S."/>
            <person name="Hansen M."/>
            <person name="Howarth C."/>
            <person name="Imamovic A."/>
            <person name="Larimer J."/>
            <person name="McCowan C."/>
            <person name="Murphy C."/>
            <person name="Pearson M."/>
            <person name="Priest M."/>
            <person name="Roberts A."/>
            <person name="Saif S."/>
            <person name="Shea T."/>
            <person name="Sykes S."/>
            <person name="Wortman J."/>
            <person name="Nusbaum C."/>
            <person name="Birren B."/>
        </authorList>
    </citation>
    <scope>NUCLEOTIDE SEQUENCE [LARGE SCALE GENOMIC DNA]</scope>
    <source>
        <strain evidence="4 5">BCC8398</strain>
    </source>
</reference>
<dbReference type="InterPro" id="IPR012337">
    <property type="entry name" value="RNaseH-like_sf"/>
</dbReference>
<dbReference type="PROSITE" id="PS50821">
    <property type="entry name" value="PAZ"/>
    <property type="match status" value="1"/>
</dbReference>
<dbReference type="InterPro" id="IPR032472">
    <property type="entry name" value="ArgoL2"/>
</dbReference>
<dbReference type="Pfam" id="PF16486">
    <property type="entry name" value="ArgoN"/>
    <property type="match status" value="1"/>
</dbReference>
<dbReference type="InterPro" id="IPR003165">
    <property type="entry name" value="Piwi"/>
</dbReference>
<dbReference type="GO" id="GO:0003723">
    <property type="term" value="F:RNA binding"/>
    <property type="evidence" value="ECO:0007669"/>
    <property type="project" value="InterPro"/>
</dbReference>
<evidence type="ECO:0000259" key="2">
    <source>
        <dbReference type="PROSITE" id="PS50821"/>
    </source>
</evidence>
<feature type="compositionally biased region" description="Basic and acidic residues" evidence="1">
    <location>
        <begin position="62"/>
        <end position="71"/>
    </location>
</feature>
<name>A0A1B9GQS5_9TREE</name>
<feature type="domain" description="PAZ" evidence="2">
    <location>
        <begin position="422"/>
        <end position="525"/>
    </location>
</feature>
<evidence type="ECO:0000259" key="3">
    <source>
        <dbReference type="PROSITE" id="PS50822"/>
    </source>
</evidence>
<dbReference type="Gene3D" id="3.30.420.10">
    <property type="entry name" value="Ribonuclease H-like superfamily/Ribonuclease H"/>
    <property type="match status" value="1"/>
</dbReference>
<dbReference type="Gene3D" id="3.40.50.2300">
    <property type="match status" value="1"/>
</dbReference>
<dbReference type="InterPro" id="IPR036085">
    <property type="entry name" value="PAZ_dom_sf"/>
</dbReference>
<keyword evidence="5" id="KW-1185">Reference proteome</keyword>
<evidence type="ECO:0000313" key="5">
    <source>
        <dbReference type="Proteomes" id="UP000092666"/>
    </source>
</evidence>
<dbReference type="AlphaFoldDB" id="A0A1B9GQS5"/>
<dbReference type="InterPro" id="IPR036397">
    <property type="entry name" value="RNaseH_sf"/>
</dbReference>
<feature type="compositionally biased region" description="Polar residues" evidence="1">
    <location>
        <begin position="85"/>
        <end position="95"/>
    </location>
</feature>
<dbReference type="InterPro" id="IPR014811">
    <property type="entry name" value="ArgoL1"/>
</dbReference>
<dbReference type="InterPro" id="IPR032474">
    <property type="entry name" value="Argonaute_N"/>
</dbReference>
<dbReference type="Pfam" id="PF02171">
    <property type="entry name" value="Piwi"/>
    <property type="match status" value="1"/>
</dbReference>
<evidence type="ECO:0008006" key="6">
    <source>
        <dbReference type="Google" id="ProtNLM"/>
    </source>
</evidence>
<dbReference type="SUPFAM" id="SSF101690">
    <property type="entry name" value="PAZ domain"/>
    <property type="match status" value="1"/>
</dbReference>
<proteinExistence type="predicted"/>
<dbReference type="Pfam" id="PF16488">
    <property type="entry name" value="ArgoL2"/>
    <property type="match status" value="1"/>
</dbReference>
<evidence type="ECO:0000313" key="4">
    <source>
        <dbReference type="EMBL" id="OCF33347.1"/>
    </source>
</evidence>
<feature type="region of interest" description="Disordered" evidence="1">
    <location>
        <begin position="62"/>
        <end position="120"/>
    </location>
</feature>
<feature type="region of interest" description="Disordered" evidence="1">
    <location>
        <begin position="128"/>
        <end position="147"/>
    </location>
</feature>
<dbReference type="Pfam" id="PF08699">
    <property type="entry name" value="ArgoL1"/>
    <property type="match status" value="1"/>
</dbReference>
<sequence>MPIFPNTVKPIFLNIVKHSLPWKQNVAKVQASFSQDNYNRYPSSELPPRTSQPPFQALMPRYDERSDRSEYPARSAAPSKRGNYDDSSPQVFSHSAQERSRYAPSEAPSRSALSRGPPSVVESAIVRRPPTASSSHAASRGPQASDVSESFRKLALTSYYVRPGYGKEGRPIMVKSNFFQVRAMDRGKIIYHYDVDMEPVVSRGANAKKPKGLLRAVWEQLCLEQQGEWKEGFQSSAYDGRKNAFTPIKLPLACGYQTFSVAVTPDGVVQHPDRREESSSDDEGRRWKVTVKLVAEIDLEHVMDFCKTDQKAPSGEEECLTGLMATNVLMRDLPSKNYAQVGATGNRFFTMAGAHAISRGAIVCRGFMQSFRYSSSGLPLLNLDIGFSAFLSDGPALDVIAKILQKGAPRGPPHGTGSYSGPQQRELSQLNPAEIALVKKVLRGAKFTVNHRASSRLHTILSVTVQPADQITFNIESHDGGPDIKISIPDYYQQYHGKQVTRPRLPCVQYGKKAFIPLEFVNLAQWNSLPPTKLTAEQTAEMIKISAVRPPERKQAVEKWRSELAYEKQEKIRQWGLQVNRNLVDIRARILPPPRIMYGAGRSAMPNDGGWNLRGNQFFRNGKKPLCAWSVVSFDKYTGVDEMRRYIGYLCQTLRNHGVVVANRTPECIAPRDPRQEGNILAALKEAGRAAYMAGKCAPQLICCVLPGRDAWLYEGIKRISFTELNAPVPTQCMQAAKIRSPRGIDAYTGNLVMKIQSKLGGLTHSIPLSNLPGMVEGSTMLLGGDLGLPPIKAGNELVPTVACTIATYNAACDTYSAQIRLQEGRGEIIQDLSSMIEEHLKIFKKHNGDYPDRILIFRDGISEGQYAAALTYEHGAVLKACERLQPGYRPRLLMCICAKRHNTRFFGNERDIDRSGNLPSGLVVDSVVTHPYAFDFFLQAHAGRVGTARPTHYICLLDELSSTPDQLQQLVHNLCHSFTRCTRSVSLVPVCYIADLVCQKARIIVRDPRLDSAAPSESSAGRSAGTRKTSFNIDIMQVQKILEKNDELAEVAWWM</sequence>
<dbReference type="PANTHER" id="PTHR22891">
    <property type="entry name" value="EUKARYOTIC TRANSLATION INITIATION FACTOR 2C"/>
    <property type="match status" value="1"/>
</dbReference>
<dbReference type="Pfam" id="PF02170">
    <property type="entry name" value="PAZ"/>
    <property type="match status" value="1"/>
</dbReference>
<evidence type="ECO:0000256" key="1">
    <source>
        <dbReference type="SAM" id="MobiDB-lite"/>
    </source>
</evidence>
<dbReference type="SMART" id="SM00950">
    <property type="entry name" value="Piwi"/>
    <property type="match status" value="1"/>
</dbReference>
<dbReference type="EMBL" id="KV700126">
    <property type="protein sequence ID" value="OCF33347.1"/>
    <property type="molecule type" value="Genomic_DNA"/>
</dbReference>
<dbReference type="SMART" id="SM01163">
    <property type="entry name" value="DUF1785"/>
    <property type="match status" value="1"/>
</dbReference>
<dbReference type="InterPro" id="IPR032473">
    <property type="entry name" value="Argonaute_Mid_dom"/>
</dbReference>
<dbReference type="STRING" id="1296120.A0A1B9GQS5"/>
<dbReference type="Proteomes" id="UP000092666">
    <property type="component" value="Unassembled WGS sequence"/>
</dbReference>